<dbReference type="Pfam" id="PF08327">
    <property type="entry name" value="AHSA1"/>
    <property type="match status" value="1"/>
</dbReference>
<evidence type="ECO:0000313" key="4">
    <source>
        <dbReference type="Proteomes" id="UP000624279"/>
    </source>
</evidence>
<name>A0ABR6YFK5_9BURK</name>
<comment type="similarity">
    <text evidence="1">Belongs to the AHA1 family.</text>
</comment>
<gene>
    <name evidence="3" type="ORF">H8K55_17165</name>
</gene>
<proteinExistence type="inferred from homology"/>
<dbReference type="RefSeq" id="WP_186943287.1">
    <property type="nucleotide sequence ID" value="NZ_JACOGA010000017.1"/>
</dbReference>
<reference evidence="3 4" key="1">
    <citation type="submission" date="2020-08" db="EMBL/GenBank/DDBJ databases">
        <title>Novel species isolated from subtropical streams in China.</title>
        <authorList>
            <person name="Lu H."/>
        </authorList>
    </citation>
    <scope>NUCLEOTIDE SEQUENCE [LARGE SCALE GENOMIC DNA]</scope>
    <source>
        <strain evidence="3 4">LX15W</strain>
    </source>
</reference>
<evidence type="ECO:0000259" key="2">
    <source>
        <dbReference type="Pfam" id="PF08327"/>
    </source>
</evidence>
<sequence>MNQPTCTVKVSREFQATAEAVFDAWLAPKQAGRFLFVTPTGIMKMVEIDARVGGKFCIIETRDGVDAEHVGEYLKIERPLHLHFSFGGKPFPATYVKLEIAKSQTGCLLNLVHDGVWLEYEASVIQGWTGILANLALVLAEKIE</sequence>
<dbReference type="InterPro" id="IPR023393">
    <property type="entry name" value="START-like_dom_sf"/>
</dbReference>
<dbReference type="Proteomes" id="UP000624279">
    <property type="component" value="Unassembled WGS sequence"/>
</dbReference>
<evidence type="ECO:0000256" key="1">
    <source>
        <dbReference type="ARBA" id="ARBA00006817"/>
    </source>
</evidence>
<keyword evidence="4" id="KW-1185">Reference proteome</keyword>
<dbReference type="CDD" id="cd07814">
    <property type="entry name" value="SRPBCC_CalC_Aha1-like"/>
    <property type="match status" value="1"/>
</dbReference>
<comment type="caution">
    <text evidence="3">The sequence shown here is derived from an EMBL/GenBank/DDBJ whole genome shotgun (WGS) entry which is preliminary data.</text>
</comment>
<dbReference type="InterPro" id="IPR013538">
    <property type="entry name" value="ASHA1/2-like_C"/>
</dbReference>
<feature type="domain" description="Activator of Hsp90 ATPase homologue 1/2-like C-terminal" evidence="2">
    <location>
        <begin position="16"/>
        <end position="139"/>
    </location>
</feature>
<dbReference type="Gene3D" id="3.30.530.20">
    <property type="match status" value="1"/>
</dbReference>
<dbReference type="SUPFAM" id="SSF55961">
    <property type="entry name" value="Bet v1-like"/>
    <property type="match status" value="1"/>
</dbReference>
<organism evidence="3 4">
    <name type="scientific">Undibacterium flavidum</name>
    <dbReference type="NCBI Taxonomy" id="2762297"/>
    <lineage>
        <taxon>Bacteria</taxon>
        <taxon>Pseudomonadati</taxon>
        <taxon>Pseudomonadota</taxon>
        <taxon>Betaproteobacteria</taxon>
        <taxon>Burkholderiales</taxon>
        <taxon>Oxalobacteraceae</taxon>
        <taxon>Undibacterium</taxon>
    </lineage>
</organism>
<accession>A0ABR6YFK5</accession>
<dbReference type="EMBL" id="JACOGA010000017">
    <property type="protein sequence ID" value="MBC3875321.1"/>
    <property type="molecule type" value="Genomic_DNA"/>
</dbReference>
<protein>
    <submittedName>
        <fullName evidence="3">SRPBCC domain-containing protein</fullName>
    </submittedName>
</protein>
<evidence type="ECO:0000313" key="3">
    <source>
        <dbReference type="EMBL" id="MBC3875321.1"/>
    </source>
</evidence>